<name>A0A1H8KS57_9HYPH</name>
<dbReference type="Proteomes" id="UP000198939">
    <property type="component" value="Unassembled WGS sequence"/>
</dbReference>
<evidence type="ECO:0000256" key="1">
    <source>
        <dbReference type="SAM" id="Phobius"/>
    </source>
</evidence>
<dbReference type="SUPFAM" id="SSF48452">
    <property type="entry name" value="TPR-like"/>
    <property type="match status" value="1"/>
</dbReference>
<feature type="transmembrane region" description="Helical" evidence="1">
    <location>
        <begin position="161"/>
        <end position="181"/>
    </location>
</feature>
<dbReference type="RefSeq" id="WP_072375615.1">
    <property type="nucleotide sequence ID" value="NZ_FNXB01000011.1"/>
</dbReference>
<keyword evidence="1" id="KW-1133">Transmembrane helix</keyword>
<evidence type="ECO:0000313" key="5">
    <source>
        <dbReference type="Proteomes" id="UP000198939"/>
    </source>
</evidence>
<protein>
    <submittedName>
        <fullName evidence="3">TolB amino-terminal domain-containing protein</fullName>
    </submittedName>
</protein>
<reference evidence="3 5" key="3">
    <citation type="submission" date="2016-10" db="EMBL/GenBank/DDBJ databases">
        <authorList>
            <person name="Varghese N."/>
            <person name="Submissions S."/>
        </authorList>
    </citation>
    <scope>NUCLEOTIDE SEQUENCE [LARGE SCALE GENOMIC DNA]</scope>
    <source>
        <strain evidence="3 5">CGMCC 1.7071</strain>
    </source>
</reference>
<keyword evidence="1" id="KW-0472">Membrane</keyword>
<accession>A0A1H8KS57</accession>
<keyword evidence="5" id="KW-1185">Reference proteome</keyword>
<organism evidence="2 4">
    <name type="scientific">Rhizobium tibeticum</name>
    <dbReference type="NCBI Taxonomy" id="501024"/>
    <lineage>
        <taxon>Bacteria</taxon>
        <taxon>Pseudomonadati</taxon>
        <taxon>Pseudomonadota</taxon>
        <taxon>Alphaproteobacteria</taxon>
        <taxon>Hyphomicrobiales</taxon>
        <taxon>Rhizobiaceae</taxon>
        <taxon>Rhizobium/Agrobacterium group</taxon>
        <taxon>Rhizobium</taxon>
    </lineage>
</organism>
<evidence type="ECO:0000313" key="2">
    <source>
        <dbReference type="EMBL" id="SEH83424.1"/>
    </source>
</evidence>
<dbReference type="Proteomes" id="UP000183063">
    <property type="component" value="Unassembled WGS sequence"/>
</dbReference>
<reference evidence="2" key="2">
    <citation type="submission" date="2016-10" db="EMBL/GenBank/DDBJ databases">
        <authorList>
            <person name="de Groot N.N."/>
        </authorList>
    </citation>
    <scope>NUCLEOTIDE SEQUENCE [LARGE SCALE GENOMIC DNA]</scope>
    <source>
        <strain evidence="2">CCBAU85039</strain>
    </source>
</reference>
<dbReference type="AlphaFoldDB" id="A0A1H8KS57"/>
<keyword evidence="1" id="KW-0812">Transmembrane</keyword>
<evidence type="ECO:0000313" key="3">
    <source>
        <dbReference type="EMBL" id="SEN95456.1"/>
    </source>
</evidence>
<dbReference type="OrthoDB" id="100177at2"/>
<evidence type="ECO:0000313" key="4">
    <source>
        <dbReference type="Proteomes" id="UP000183063"/>
    </source>
</evidence>
<dbReference type="EMBL" id="FOCV01000009">
    <property type="protein sequence ID" value="SEN95456.1"/>
    <property type="molecule type" value="Genomic_DNA"/>
</dbReference>
<proteinExistence type="predicted"/>
<gene>
    <name evidence="2" type="ORF">RTCCBAU85039_2613</name>
    <name evidence="3" type="ORF">SAMN05216228_1009160</name>
</gene>
<dbReference type="InterPro" id="IPR011990">
    <property type="entry name" value="TPR-like_helical_dom_sf"/>
</dbReference>
<sequence length="601" mass="66227">MQSSRASRDGAAHPTVNEIRDQIERILSSGEFHAPDRGRRFLEFIVEETLSGRADYLKAYTIAQEVFARDTSFDAQNDPVVRIEAGRIRRALERYYLVAGHADSIVVTIPKGGYVPSFGYAEGACDPTAQVVSAPSTLPERDPTEPAPAPMRSPPTRYRRWMWYAIAVSAAIVGVIGFLHVPRLSLTASPALSSSAVSSDGTQPRIMVEPFQNVPGKAASADIAQGLTDEVVGQLTKFREIVVIAPRTQPGSQAEGPWFALQGSVRLEADKMRLIARLIRLGDGAVIWADDYDADLRERNLLEVETDVAQRIATTIAQPYGIAFQPYVSKVVKPDSGDWEAYSCALSYYAYRAELDPRMHTAVRDCLTEAVRRLPTNSTYWALLSLIYLDEVRFQYQLRAQSSPRPLELAADAAKRAVDLDPRNARALQALMLASFFSNDVDAALRAGAAAYAINPNDTEVAGEYGFRLAMFGRWDTGCELISGAISRNPGPRGYYEVGMALCAYMRGDNQAAELWARMADLKYNPMHHLVLLAILGASGKLDEARSEQDWLRMNAPVLMENIRKEVALRLHRAQDQERFLDGLRASGVAIPPGDGMIGSQ</sequence>
<dbReference type="STRING" id="501024.RTCCBAU85039_2613"/>
<dbReference type="EMBL" id="FNXB01000011">
    <property type="protein sequence ID" value="SEH83424.1"/>
    <property type="molecule type" value="Genomic_DNA"/>
</dbReference>
<dbReference type="Gene3D" id="1.25.40.10">
    <property type="entry name" value="Tetratricopeptide repeat domain"/>
    <property type="match status" value="1"/>
</dbReference>
<reference evidence="4" key="1">
    <citation type="submission" date="2016-10" db="EMBL/GenBank/DDBJ databases">
        <authorList>
            <person name="Wibberg D."/>
        </authorList>
    </citation>
    <scope>NUCLEOTIDE SEQUENCE [LARGE SCALE GENOMIC DNA]</scope>
</reference>